<name>D6Z8B6_SEGRD</name>
<dbReference type="KEGG" id="srt:Srot_1736"/>
<keyword evidence="2" id="KW-1185">Reference proteome</keyword>
<dbReference type="eggNOG" id="COG1673">
    <property type="taxonomic scope" value="Bacteria"/>
</dbReference>
<dbReference type="Proteomes" id="UP000002247">
    <property type="component" value="Chromosome"/>
</dbReference>
<dbReference type="HOGENOM" id="CLU_723387_0_0_11"/>
<dbReference type="OrthoDB" id="3380613at2"/>
<gene>
    <name evidence="1" type="ordered locus">Srot_1736</name>
</gene>
<dbReference type="EMBL" id="CP001958">
    <property type="protein sequence ID" value="ADG98196.1"/>
    <property type="molecule type" value="Genomic_DNA"/>
</dbReference>
<accession>D6Z8B6</accession>
<evidence type="ECO:0000313" key="1">
    <source>
        <dbReference type="EMBL" id="ADG98196.1"/>
    </source>
</evidence>
<dbReference type="RefSeq" id="WP_013138649.1">
    <property type="nucleotide sequence ID" value="NC_014168.1"/>
</dbReference>
<evidence type="ECO:0008006" key="3">
    <source>
        <dbReference type="Google" id="ProtNLM"/>
    </source>
</evidence>
<protein>
    <recommendedName>
        <fullName evidence="3">RiboL-PSP-HEPN domain-containing protein</fullName>
    </recommendedName>
</protein>
<dbReference type="AlphaFoldDB" id="D6Z8B6"/>
<dbReference type="Gene3D" id="3.10.590.10">
    <property type="entry name" value="ph1033 like domains"/>
    <property type="match status" value="1"/>
</dbReference>
<dbReference type="STRING" id="640132.Srot_1736"/>
<sequence length="382" mass="42967">MTTQAFNEFERTLADLRSMIEGAQSLERLQVGSFDISDIYRHAWVGAVSALDHWVGEEIQERAVKLFVKPGEKPNRLKKFEITVERFERVHHRSESAEAVFREQLKETLGSTSYQNPDKIKDGFKLVTDVQLWPRVSARLNEARDEPVDVTDLVESLRAITLRRNQIAHETDRDPSAPNGKRPITAESAKAVINQLSEVGEAILHVLDGDSGHGTGNAYLLVLADGESVRWVLGASRMAFNPRIRKRAEELAVGDTLYLVTTKECWGSSSDATTLVVGTATVRTPVRYLEEHERHHETSLYTLGCDLELRSLAPFRQGVELSKLVPSLTAFPNKQQWGWPLRKTLVTLSAEDIEVVQEKLIKIVGDPADYAGDYVNWQRAIQ</sequence>
<organism evidence="1 2">
    <name type="scientific">Segniliparus rotundus (strain ATCC BAA-972 / CDC 1076 / CIP 108378 / DSM 44985 / JCM 13578)</name>
    <dbReference type="NCBI Taxonomy" id="640132"/>
    <lineage>
        <taxon>Bacteria</taxon>
        <taxon>Bacillati</taxon>
        <taxon>Actinomycetota</taxon>
        <taxon>Actinomycetes</taxon>
        <taxon>Mycobacteriales</taxon>
        <taxon>Segniliparaceae</taxon>
        <taxon>Segniliparus</taxon>
    </lineage>
</organism>
<evidence type="ECO:0000313" key="2">
    <source>
        <dbReference type="Proteomes" id="UP000002247"/>
    </source>
</evidence>
<proteinExistence type="predicted"/>
<reference evidence="1 2" key="1">
    <citation type="journal article" date="2010" name="Stand. Genomic Sci.">
        <title>Complete genome sequence of Segniliparus rotundus type strain (CDC 1076).</title>
        <authorList>
            <person name="Sikorski J."/>
            <person name="Lapidus A."/>
            <person name="Copeland A."/>
            <person name="Misra M."/>
            <person name="Glavina Del Rio T."/>
            <person name="Nolan M."/>
            <person name="Lucas S."/>
            <person name="Chen F."/>
            <person name="Tice H."/>
            <person name="Cheng J.F."/>
            <person name="Jando M."/>
            <person name="Schneider S."/>
            <person name="Bruce D."/>
            <person name="Goodwin L."/>
            <person name="Pitluck S."/>
            <person name="Liolios K."/>
            <person name="Mikhailova N."/>
            <person name="Pati A."/>
            <person name="Ivanova N."/>
            <person name="Mavromatis K."/>
            <person name="Chen A."/>
            <person name="Palaniappan K."/>
            <person name="Chertkov O."/>
            <person name="Land M."/>
            <person name="Hauser L."/>
            <person name="Chang Y.J."/>
            <person name="Jeffries C.D."/>
            <person name="Brettin T."/>
            <person name="Detter J.C."/>
            <person name="Han C."/>
            <person name="Rohde M."/>
            <person name="Goker M."/>
            <person name="Bristow J."/>
            <person name="Eisen J.A."/>
            <person name="Markowitz V."/>
            <person name="Hugenholtz P."/>
            <person name="Kyrpides N.C."/>
            <person name="Klenk H.P."/>
        </authorList>
    </citation>
    <scope>NUCLEOTIDE SEQUENCE [LARGE SCALE GENOMIC DNA]</scope>
    <source>
        <strain evidence="2">ATCC BAA-972 / CDC 1076 / CIP 108378 / DSM 44985 / JCM 13578</strain>
    </source>
</reference>
<dbReference type="eggNOG" id="COG4127">
    <property type="taxonomic scope" value="Bacteria"/>
</dbReference>